<feature type="transmembrane region" description="Helical" evidence="1">
    <location>
        <begin position="138"/>
        <end position="157"/>
    </location>
</feature>
<keyword evidence="1" id="KW-1133">Transmembrane helix</keyword>
<feature type="transmembrane region" description="Helical" evidence="1">
    <location>
        <begin position="198"/>
        <end position="216"/>
    </location>
</feature>
<feature type="transmembrane region" description="Helical" evidence="1">
    <location>
        <begin position="166"/>
        <end position="186"/>
    </location>
</feature>
<dbReference type="AlphaFoldDB" id="A0A6P0ULW0"/>
<keyword evidence="3" id="KW-1185">Reference proteome</keyword>
<keyword evidence="1" id="KW-0812">Transmembrane</keyword>
<keyword evidence="1" id="KW-0472">Membrane</keyword>
<feature type="transmembrane region" description="Helical" evidence="1">
    <location>
        <begin position="54"/>
        <end position="75"/>
    </location>
</feature>
<proteinExistence type="predicted"/>
<feature type="transmembrane region" description="Helical" evidence="1">
    <location>
        <begin position="110"/>
        <end position="126"/>
    </location>
</feature>
<name>A0A6P0ULW0_9FLAO</name>
<evidence type="ECO:0000256" key="1">
    <source>
        <dbReference type="SAM" id="Phobius"/>
    </source>
</evidence>
<feature type="transmembrane region" description="Helical" evidence="1">
    <location>
        <begin position="29"/>
        <end position="47"/>
    </location>
</feature>
<dbReference type="Proteomes" id="UP000468581">
    <property type="component" value="Unassembled WGS sequence"/>
</dbReference>
<gene>
    <name evidence="2" type="ORF">GWK08_12835</name>
</gene>
<evidence type="ECO:0000313" key="2">
    <source>
        <dbReference type="EMBL" id="NER14331.1"/>
    </source>
</evidence>
<evidence type="ECO:0008006" key="4">
    <source>
        <dbReference type="Google" id="ProtNLM"/>
    </source>
</evidence>
<organism evidence="2 3">
    <name type="scientific">Leptobacterium flavescens</name>
    <dbReference type="NCBI Taxonomy" id="472055"/>
    <lineage>
        <taxon>Bacteria</taxon>
        <taxon>Pseudomonadati</taxon>
        <taxon>Bacteroidota</taxon>
        <taxon>Flavobacteriia</taxon>
        <taxon>Flavobacteriales</taxon>
        <taxon>Flavobacteriaceae</taxon>
        <taxon>Leptobacterium</taxon>
    </lineage>
</organism>
<accession>A0A6P0ULW0</accession>
<protein>
    <recommendedName>
        <fullName evidence="4">Ceramidase</fullName>
    </recommendedName>
</protein>
<feature type="transmembrane region" description="Helical" evidence="1">
    <location>
        <begin position="81"/>
        <end position="103"/>
    </location>
</feature>
<evidence type="ECO:0000313" key="3">
    <source>
        <dbReference type="Proteomes" id="UP000468581"/>
    </source>
</evidence>
<sequence>MMILKFPNDSGPIYRETIEGRLVAEPWNTASNLIFLAIVLYWSFRIYKDVRHHGFLAFSLPVLLIGYIGGTIYHASRSHEVWLLMDWVPIVLLCLAVSFYFFLKLKIRPQYITMVIAFPFLVSFSADQLPIMSFLKNIIGYGTLALAILFPLFRYLYLQKWKNKHLIFLALSSFVIALSFRSIDLFIDTSVFYMGTHWLWHLFGGIAVHFLISFIFKDKIVALQQH</sequence>
<reference evidence="2 3" key="1">
    <citation type="submission" date="2020-01" db="EMBL/GenBank/DDBJ databases">
        <title>Leptobacterium flavescens.</title>
        <authorList>
            <person name="Wang G."/>
        </authorList>
    </citation>
    <scope>NUCLEOTIDE SEQUENCE [LARGE SCALE GENOMIC DNA]</scope>
    <source>
        <strain evidence="2 3">KCTC 22160</strain>
    </source>
</reference>
<comment type="caution">
    <text evidence="2">The sequence shown here is derived from an EMBL/GenBank/DDBJ whole genome shotgun (WGS) entry which is preliminary data.</text>
</comment>
<dbReference type="EMBL" id="JAABOO010000003">
    <property type="protein sequence ID" value="NER14331.1"/>
    <property type="molecule type" value="Genomic_DNA"/>
</dbReference>